<dbReference type="Pfam" id="PF08241">
    <property type="entry name" value="Methyltransf_11"/>
    <property type="match status" value="1"/>
</dbReference>
<feature type="domain" description="Methyltransferase type 11" evidence="4">
    <location>
        <begin position="48"/>
        <end position="135"/>
    </location>
</feature>
<name>A0A3M9M7T0_9MICO</name>
<dbReference type="EMBL" id="RJJQ01000011">
    <property type="protein sequence ID" value="RNI21277.1"/>
    <property type="molecule type" value="Genomic_DNA"/>
</dbReference>
<dbReference type="InterPro" id="IPR029063">
    <property type="entry name" value="SAM-dependent_MTases_sf"/>
</dbReference>
<dbReference type="Proteomes" id="UP000271678">
    <property type="component" value="Unassembled WGS sequence"/>
</dbReference>
<dbReference type="SUPFAM" id="SSF53335">
    <property type="entry name" value="S-adenosyl-L-methionine-dependent methyltransferases"/>
    <property type="match status" value="1"/>
</dbReference>
<accession>A0A3M9M7T0</accession>
<dbReference type="Gene3D" id="3.40.50.150">
    <property type="entry name" value="Vaccinia Virus protein VP39"/>
    <property type="match status" value="1"/>
</dbReference>
<keyword evidence="2 5" id="KW-0489">Methyltransferase</keyword>
<evidence type="ECO:0000259" key="4">
    <source>
        <dbReference type="Pfam" id="PF08241"/>
    </source>
</evidence>
<dbReference type="InterPro" id="IPR051052">
    <property type="entry name" value="Diverse_substrate_MTase"/>
</dbReference>
<comment type="similarity">
    <text evidence="1">Belongs to the methyltransferase superfamily.</text>
</comment>
<keyword evidence="6" id="KW-1185">Reference proteome</keyword>
<reference evidence="5 6" key="1">
    <citation type="submission" date="2018-11" db="EMBL/GenBank/DDBJ databases">
        <title>Draft genome of Simplicispira Flexivirga sp. BO-16.</title>
        <authorList>
            <person name="Im W.T."/>
        </authorList>
    </citation>
    <scope>NUCLEOTIDE SEQUENCE [LARGE SCALE GENOMIC DNA]</scope>
    <source>
        <strain evidence="5 6">BO-16</strain>
    </source>
</reference>
<dbReference type="GO" id="GO:0008757">
    <property type="term" value="F:S-adenosylmethionine-dependent methyltransferase activity"/>
    <property type="evidence" value="ECO:0007669"/>
    <property type="project" value="InterPro"/>
</dbReference>
<evidence type="ECO:0000256" key="2">
    <source>
        <dbReference type="ARBA" id="ARBA00022603"/>
    </source>
</evidence>
<protein>
    <submittedName>
        <fullName evidence="5">Class I SAM-dependent methyltransferase</fullName>
    </submittedName>
</protein>
<comment type="caution">
    <text evidence="5">The sequence shown here is derived from an EMBL/GenBank/DDBJ whole genome shotgun (WGS) entry which is preliminary data.</text>
</comment>
<keyword evidence="3 5" id="KW-0808">Transferase</keyword>
<proteinExistence type="inferred from homology"/>
<dbReference type="PANTHER" id="PTHR44942:SF4">
    <property type="entry name" value="METHYLTRANSFERASE TYPE 11 DOMAIN-CONTAINING PROTEIN"/>
    <property type="match status" value="1"/>
</dbReference>
<evidence type="ECO:0000313" key="5">
    <source>
        <dbReference type="EMBL" id="RNI21277.1"/>
    </source>
</evidence>
<dbReference type="AlphaFoldDB" id="A0A3M9M7T0"/>
<gene>
    <name evidence="5" type="ORF">EFY87_11310</name>
</gene>
<dbReference type="OrthoDB" id="9797252at2"/>
<evidence type="ECO:0000313" key="6">
    <source>
        <dbReference type="Proteomes" id="UP000271678"/>
    </source>
</evidence>
<evidence type="ECO:0000256" key="3">
    <source>
        <dbReference type="ARBA" id="ARBA00022679"/>
    </source>
</evidence>
<dbReference type="RefSeq" id="WP_123271593.1">
    <property type="nucleotide sequence ID" value="NZ_RJJQ01000011.1"/>
</dbReference>
<dbReference type="GO" id="GO:0032259">
    <property type="term" value="P:methylation"/>
    <property type="evidence" value="ECO:0007669"/>
    <property type="project" value="UniProtKB-KW"/>
</dbReference>
<evidence type="ECO:0000256" key="1">
    <source>
        <dbReference type="ARBA" id="ARBA00008361"/>
    </source>
</evidence>
<dbReference type="InterPro" id="IPR013216">
    <property type="entry name" value="Methyltransf_11"/>
</dbReference>
<dbReference type="PANTHER" id="PTHR44942">
    <property type="entry name" value="METHYLTRANSF_11 DOMAIN-CONTAINING PROTEIN"/>
    <property type="match status" value="1"/>
</dbReference>
<sequence>MSDGESIHLNRARAESFGAVAAAYDELRPAYPPALIGALTTRPGLRVLDVGAGTGIASRQLRDAGANVLAVEPDPQMAAVARASGIDVEVAAFEEWEPRGRTFELVCFAQSFHWVDPEVAVAKVWRVLAPGGGLALIWNRFVETDPPHDRIAEIDDRYLTDTVRGRPSEQRERAVDALLTGTGFEVSHSSFREERRYSREDWLDLQFTYSRYVVLDGPTRQAVRAELAALVGPDGVRIENDALLVFARKPGADSQ</sequence>
<dbReference type="CDD" id="cd02440">
    <property type="entry name" value="AdoMet_MTases"/>
    <property type="match status" value="1"/>
</dbReference>
<organism evidence="5 6">
    <name type="scientific">Flexivirga caeni</name>
    <dbReference type="NCBI Taxonomy" id="2294115"/>
    <lineage>
        <taxon>Bacteria</taxon>
        <taxon>Bacillati</taxon>
        <taxon>Actinomycetota</taxon>
        <taxon>Actinomycetes</taxon>
        <taxon>Micrococcales</taxon>
        <taxon>Dermacoccaceae</taxon>
        <taxon>Flexivirga</taxon>
    </lineage>
</organism>